<protein>
    <submittedName>
        <fullName evidence="2">Uncharacterized protein</fullName>
    </submittedName>
</protein>
<keyword evidence="3" id="KW-1185">Reference proteome</keyword>
<dbReference type="EMBL" id="JAWRVI010000047">
    <property type="protein sequence ID" value="KAK4085743.1"/>
    <property type="molecule type" value="Genomic_DNA"/>
</dbReference>
<name>A0ABR0BQC1_PURLI</name>
<comment type="caution">
    <text evidence="2">The sequence shown here is derived from an EMBL/GenBank/DDBJ whole genome shotgun (WGS) entry which is preliminary data.</text>
</comment>
<accession>A0ABR0BQC1</accession>
<proteinExistence type="predicted"/>
<organism evidence="2 3">
    <name type="scientific">Purpureocillium lilacinum</name>
    <name type="common">Paecilomyces lilacinus</name>
    <dbReference type="NCBI Taxonomy" id="33203"/>
    <lineage>
        <taxon>Eukaryota</taxon>
        <taxon>Fungi</taxon>
        <taxon>Dikarya</taxon>
        <taxon>Ascomycota</taxon>
        <taxon>Pezizomycotina</taxon>
        <taxon>Sordariomycetes</taxon>
        <taxon>Hypocreomycetidae</taxon>
        <taxon>Hypocreales</taxon>
        <taxon>Ophiocordycipitaceae</taxon>
        <taxon>Purpureocillium</taxon>
    </lineage>
</organism>
<gene>
    <name evidence="2" type="ORF">Purlil1_9903</name>
</gene>
<evidence type="ECO:0000256" key="1">
    <source>
        <dbReference type="SAM" id="MobiDB-lite"/>
    </source>
</evidence>
<evidence type="ECO:0000313" key="3">
    <source>
        <dbReference type="Proteomes" id="UP001287286"/>
    </source>
</evidence>
<reference evidence="2 3" key="1">
    <citation type="journal article" date="2024" name="Microbiol. Resour. Announc.">
        <title>Genome annotations for the ascomycete fungi Trichoderma harzianum, Trichoderma aggressivum, and Purpureocillium lilacinum.</title>
        <authorList>
            <person name="Beijen E.P.W."/>
            <person name="Ohm R.A."/>
        </authorList>
    </citation>
    <scope>NUCLEOTIDE SEQUENCE [LARGE SCALE GENOMIC DNA]</scope>
    <source>
        <strain evidence="2 3">CBS 150709</strain>
    </source>
</reference>
<feature type="region of interest" description="Disordered" evidence="1">
    <location>
        <begin position="267"/>
        <end position="352"/>
    </location>
</feature>
<sequence>MLDSIAPLSKSFASYFESVAEHTRLVLVDEGLAIGGGVLGRGEEHALVAPRLLVLAHAAGLWLGRSSAPKLGTCRAAICRAPGDGRSSCGGFWFGLLTLGLEAEASVAAAAGAAAWAVAAKRFGQTPGLLCGRRGIGGQTYGAWRFWRPWRSAVSGQRMRVSMEDESRKVGCRSFFARMGDGDVADWGCISKLACPITQQRPCRQPGTSSLDPRAVAGLAFSPWTEKCSNGLSVDQSVNLATKYLSSRCPAADGLDTLTTSRLAQRPIRFAPSHPPSSDGLRPIPPGPSPMEHPATIGGRGLMRLYSRTCRRPPSAPPRRIPSEHPQDPHVRLSNEGSTKARSHPRSDEPQG</sequence>
<feature type="compositionally biased region" description="Basic and acidic residues" evidence="1">
    <location>
        <begin position="321"/>
        <end position="333"/>
    </location>
</feature>
<evidence type="ECO:0000313" key="2">
    <source>
        <dbReference type="EMBL" id="KAK4085743.1"/>
    </source>
</evidence>
<dbReference type="Proteomes" id="UP001287286">
    <property type="component" value="Unassembled WGS sequence"/>
</dbReference>